<dbReference type="EMBL" id="DSHW01000016">
    <property type="protein sequence ID" value="HEQ87819.1"/>
    <property type="molecule type" value="Genomic_DNA"/>
</dbReference>
<keyword evidence="4" id="KW-1185">Reference proteome</keyword>
<evidence type="ECO:0000259" key="1">
    <source>
        <dbReference type="PROSITE" id="PS51094"/>
    </source>
</evidence>
<protein>
    <submittedName>
        <fullName evidence="2">PTS sugar transporter subunit IIA</fullName>
    </submittedName>
</protein>
<gene>
    <name evidence="3" type="ORF">EG19_01780</name>
    <name evidence="2" type="ORF">ENP06_00210</name>
</gene>
<evidence type="ECO:0000313" key="3">
    <source>
        <dbReference type="EMBL" id="KDA53952.1"/>
    </source>
</evidence>
<keyword evidence="2" id="KW-0762">Sugar transport</keyword>
<reference evidence="3 4" key="1">
    <citation type="submission" date="2014-04" db="EMBL/GenBank/DDBJ databases">
        <title>The Genome Sequence of Thermoanaerobaculum aquaticum MP-01, The First Cultivated Group 23 Acidobacterium.</title>
        <authorList>
            <person name="Stamps B.W."/>
            <person name="Losey N.A."/>
            <person name="Lawson P.A."/>
            <person name="Stevenson B.S."/>
        </authorList>
    </citation>
    <scope>NUCLEOTIDE SEQUENCE [LARGE SCALE GENOMIC DNA]</scope>
    <source>
        <strain evidence="3 4">MP-01</strain>
    </source>
</reference>
<dbReference type="Gene3D" id="3.40.930.10">
    <property type="entry name" value="Mannitol-specific EII, Chain A"/>
    <property type="match status" value="1"/>
</dbReference>
<dbReference type="EMBL" id="JMFG01000015">
    <property type="protein sequence ID" value="KDA53952.1"/>
    <property type="molecule type" value="Genomic_DNA"/>
</dbReference>
<dbReference type="RefSeq" id="WP_038048580.1">
    <property type="nucleotide sequence ID" value="NZ_JMFG01000015.1"/>
</dbReference>
<evidence type="ECO:0000313" key="4">
    <source>
        <dbReference type="Proteomes" id="UP000027284"/>
    </source>
</evidence>
<dbReference type="PANTHER" id="PTHR47738">
    <property type="entry name" value="PTS SYSTEM FRUCTOSE-LIKE EIIA COMPONENT-RELATED"/>
    <property type="match status" value="1"/>
</dbReference>
<dbReference type="STRING" id="1312852.EG19_01780"/>
<dbReference type="PROSITE" id="PS51094">
    <property type="entry name" value="PTS_EIIA_TYPE_2"/>
    <property type="match status" value="1"/>
</dbReference>
<dbReference type="SUPFAM" id="SSF55804">
    <property type="entry name" value="Phoshotransferase/anion transport protein"/>
    <property type="match status" value="1"/>
</dbReference>
<keyword evidence="2" id="KW-0813">Transport</keyword>
<dbReference type="Pfam" id="PF00359">
    <property type="entry name" value="PTS_EIIA_2"/>
    <property type="match status" value="1"/>
</dbReference>
<accession>A0A062XN27</accession>
<dbReference type="GO" id="GO:0030295">
    <property type="term" value="F:protein kinase activator activity"/>
    <property type="evidence" value="ECO:0007669"/>
    <property type="project" value="TreeGrafter"/>
</dbReference>
<dbReference type="InterPro" id="IPR016152">
    <property type="entry name" value="PTrfase/Anion_transptr"/>
</dbReference>
<dbReference type="InterPro" id="IPR002178">
    <property type="entry name" value="PTS_EIIA_type-2_dom"/>
</dbReference>
<reference evidence="2" key="2">
    <citation type="journal article" date="2020" name="mSystems">
        <title>Genome- and Community-Level Interaction Insights into Carbon Utilization and Element Cycling Functions of Hydrothermarchaeota in Hydrothermal Sediment.</title>
        <authorList>
            <person name="Zhou Z."/>
            <person name="Liu Y."/>
            <person name="Xu W."/>
            <person name="Pan J."/>
            <person name="Luo Z.H."/>
            <person name="Li M."/>
        </authorList>
    </citation>
    <scope>NUCLEOTIDE SEQUENCE [LARGE SCALE GENOMIC DNA]</scope>
    <source>
        <strain evidence="2">SpSt-186</strain>
    </source>
</reference>
<feature type="domain" description="PTS EIIA type-2" evidence="1">
    <location>
        <begin position="5"/>
        <end position="149"/>
    </location>
</feature>
<dbReference type="InterPro" id="IPR051541">
    <property type="entry name" value="PTS_SugarTrans_NitroReg"/>
</dbReference>
<name>A0A062XN27_9BACT</name>
<sequence length="152" mass="16990">MRLDHLLLPEHVLLDIPARTREEVLYFVAQALERSGLVNSAEDLVDHLLEREKLGATVVGHEAAIPHCKLPSLKQVVVAFARTQEPVPFGPEPKDRARFFFFVLSPPDEPAAHLQVLAEIARLLRDRDVEAGLAKVKTPQELLVLLAKRDNA</sequence>
<dbReference type="OrthoDB" id="95460at2"/>
<proteinExistence type="predicted"/>
<dbReference type="PANTHER" id="PTHR47738:SF1">
    <property type="entry name" value="NITROGEN REGULATORY PROTEIN"/>
    <property type="match status" value="1"/>
</dbReference>
<dbReference type="Proteomes" id="UP000027284">
    <property type="component" value="Unassembled WGS sequence"/>
</dbReference>
<comment type="caution">
    <text evidence="3">The sequence shown here is derived from an EMBL/GenBank/DDBJ whole genome shotgun (WGS) entry which is preliminary data.</text>
</comment>
<dbReference type="CDD" id="cd00211">
    <property type="entry name" value="PTS_IIA_fru"/>
    <property type="match status" value="1"/>
</dbReference>
<organism evidence="3 4">
    <name type="scientific">Thermoanaerobaculum aquaticum</name>
    <dbReference type="NCBI Taxonomy" id="1312852"/>
    <lineage>
        <taxon>Bacteria</taxon>
        <taxon>Pseudomonadati</taxon>
        <taxon>Acidobacteriota</taxon>
        <taxon>Thermoanaerobaculia</taxon>
        <taxon>Thermoanaerobaculales</taxon>
        <taxon>Thermoanaerobaculaceae</taxon>
        <taxon>Thermoanaerobaculum</taxon>
    </lineage>
</organism>
<dbReference type="AlphaFoldDB" id="A0A062XN27"/>
<evidence type="ECO:0000313" key="2">
    <source>
        <dbReference type="EMBL" id="HEQ87819.1"/>
    </source>
</evidence>